<name>A0A226CVE8_FOLCA</name>
<evidence type="ECO:0000313" key="1">
    <source>
        <dbReference type="EMBL" id="OXA37375.1"/>
    </source>
</evidence>
<feature type="non-terminal residue" evidence="1">
    <location>
        <position position="1"/>
    </location>
</feature>
<dbReference type="AlphaFoldDB" id="A0A226CVE8"/>
<sequence>CRFVSKSWHVGATHALKLRTQIGIEFHPENSTDHDVVAEKLKFCPVNIDIKFSYKYSQREYVEPSFDPKTFDPVRKMKSISIQFLTPHHVQWQKDSVLRLIRMSPTSLQRLQFKWENYHVFPSLCGKSFSKLKRLEISYPAQLRNESLERIGHAVTEAFTAIEQIQIETRHLLELGKAGFLKNFPGSLNTLELFGGLDNNNMECLLEIPGPLKKLAFYAIKLDHNDDLISEIPTIMYTLLKKHSLSLENLCIDILPHTQLG</sequence>
<proteinExistence type="predicted"/>
<evidence type="ECO:0000313" key="2">
    <source>
        <dbReference type="Proteomes" id="UP000198287"/>
    </source>
</evidence>
<dbReference type="EMBL" id="LNIX01000058">
    <property type="protein sequence ID" value="OXA37375.1"/>
    <property type="molecule type" value="Genomic_DNA"/>
</dbReference>
<protein>
    <submittedName>
        <fullName evidence="1">Uncharacterized protein</fullName>
    </submittedName>
</protein>
<reference evidence="1 2" key="1">
    <citation type="submission" date="2015-12" db="EMBL/GenBank/DDBJ databases">
        <title>The genome of Folsomia candida.</title>
        <authorList>
            <person name="Faddeeva A."/>
            <person name="Derks M.F."/>
            <person name="Anvar Y."/>
            <person name="Smit S."/>
            <person name="Van Straalen N."/>
            <person name="Roelofs D."/>
        </authorList>
    </citation>
    <scope>NUCLEOTIDE SEQUENCE [LARGE SCALE GENOMIC DNA]</scope>
    <source>
        <strain evidence="1 2">VU population</strain>
        <tissue evidence="1">Whole body</tissue>
    </source>
</reference>
<dbReference type="Proteomes" id="UP000198287">
    <property type="component" value="Unassembled WGS sequence"/>
</dbReference>
<accession>A0A226CVE8</accession>
<gene>
    <name evidence="1" type="ORF">Fcan01_27885</name>
</gene>
<keyword evidence="2" id="KW-1185">Reference proteome</keyword>
<organism evidence="1 2">
    <name type="scientific">Folsomia candida</name>
    <name type="common">Springtail</name>
    <dbReference type="NCBI Taxonomy" id="158441"/>
    <lineage>
        <taxon>Eukaryota</taxon>
        <taxon>Metazoa</taxon>
        <taxon>Ecdysozoa</taxon>
        <taxon>Arthropoda</taxon>
        <taxon>Hexapoda</taxon>
        <taxon>Collembola</taxon>
        <taxon>Entomobryomorpha</taxon>
        <taxon>Isotomoidea</taxon>
        <taxon>Isotomidae</taxon>
        <taxon>Proisotominae</taxon>
        <taxon>Folsomia</taxon>
    </lineage>
</organism>
<comment type="caution">
    <text evidence="1">The sequence shown here is derived from an EMBL/GenBank/DDBJ whole genome shotgun (WGS) entry which is preliminary data.</text>
</comment>